<dbReference type="FunFam" id="3.40.1390.30:FF:000001">
    <property type="entry name" value="GTP cyclohydrolase 1 type 2"/>
    <property type="match status" value="1"/>
</dbReference>
<proteinExistence type="inferred from homology"/>
<dbReference type="SUPFAM" id="SSF102705">
    <property type="entry name" value="NIF3 (NGG1p interacting factor 3)-like"/>
    <property type="match status" value="1"/>
</dbReference>
<evidence type="ECO:0000256" key="2">
    <source>
        <dbReference type="ARBA" id="ARBA00022112"/>
    </source>
</evidence>
<evidence type="ECO:0000313" key="7">
    <source>
        <dbReference type="Proteomes" id="UP000186795"/>
    </source>
</evidence>
<dbReference type="PIRSF" id="PIRSF037489">
    <property type="entry name" value="UCP037489_NIF3_YqfO"/>
    <property type="match status" value="1"/>
</dbReference>
<dbReference type="GO" id="GO:0005737">
    <property type="term" value="C:cytoplasm"/>
    <property type="evidence" value="ECO:0007669"/>
    <property type="project" value="TreeGrafter"/>
</dbReference>
<dbReference type="PANTHER" id="PTHR13799:SF14">
    <property type="entry name" value="GTP CYCLOHYDROLASE 1 TYPE 2 HOMOLOG"/>
    <property type="match status" value="1"/>
</dbReference>
<name>A0A1N7PRG6_9BACL</name>
<feature type="binding site" evidence="5">
    <location>
        <position position="105"/>
    </location>
    <ligand>
        <name>a divalent metal cation</name>
        <dbReference type="ChEBI" id="CHEBI:60240"/>
        <label>1</label>
    </ligand>
</feature>
<reference evidence="7" key="1">
    <citation type="submission" date="2017-01" db="EMBL/GenBank/DDBJ databases">
        <authorList>
            <person name="Varghese N."/>
            <person name="Submissions S."/>
        </authorList>
    </citation>
    <scope>NUCLEOTIDE SEQUENCE [LARGE SCALE GENOMIC DNA]</scope>
    <source>
        <strain evidence="7">DSM 45196</strain>
    </source>
</reference>
<dbReference type="InterPro" id="IPR017221">
    <property type="entry name" value="DUF34/NIF3_bac"/>
</dbReference>
<dbReference type="GO" id="GO:0046872">
    <property type="term" value="F:metal ion binding"/>
    <property type="evidence" value="ECO:0007669"/>
    <property type="project" value="UniProtKB-UniRule"/>
</dbReference>
<evidence type="ECO:0000256" key="3">
    <source>
        <dbReference type="ARBA" id="ARBA00022723"/>
    </source>
</evidence>
<dbReference type="InterPro" id="IPR036069">
    <property type="entry name" value="DUF34/NIF3_sf"/>
</dbReference>
<gene>
    <name evidence="6" type="ORF">SAMN05421790_11431</name>
</gene>
<keyword evidence="3 4" id="KW-0479">Metal-binding</keyword>
<keyword evidence="7" id="KW-1185">Reference proteome</keyword>
<feature type="binding site" evidence="5">
    <location>
        <position position="67"/>
    </location>
    <ligand>
        <name>a divalent metal cation</name>
        <dbReference type="ChEBI" id="CHEBI:60240"/>
        <label>1</label>
    </ligand>
</feature>
<evidence type="ECO:0000313" key="6">
    <source>
        <dbReference type="EMBL" id="SIT13188.1"/>
    </source>
</evidence>
<accession>A0A1N7PRG6</accession>
<dbReference type="OrthoDB" id="9792792at2"/>
<dbReference type="InterPro" id="IPR002678">
    <property type="entry name" value="DUF34/NIF3"/>
</dbReference>
<dbReference type="Pfam" id="PF01784">
    <property type="entry name" value="DUF34_NIF3"/>
    <property type="match status" value="1"/>
</dbReference>
<dbReference type="Gene3D" id="3.30.70.120">
    <property type="match status" value="1"/>
</dbReference>
<evidence type="ECO:0000256" key="4">
    <source>
        <dbReference type="PIRNR" id="PIRNR037489"/>
    </source>
</evidence>
<comment type="similarity">
    <text evidence="1 4">Belongs to the GTP cyclohydrolase I type 2/NIF3 family.</text>
</comment>
<evidence type="ECO:0000256" key="1">
    <source>
        <dbReference type="ARBA" id="ARBA00006964"/>
    </source>
</evidence>
<dbReference type="EMBL" id="FTOD01000014">
    <property type="protein sequence ID" value="SIT13188.1"/>
    <property type="molecule type" value="Genomic_DNA"/>
</dbReference>
<dbReference type="Gene3D" id="3.40.1390.30">
    <property type="entry name" value="NIF3 (NGG1p interacting factor 3)-like"/>
    <property type="match status" value="1"/>
</dbReference>
<protein>
    <recommendedName>
        <fullName evidence="2 4">GTP cyclohydrolase 1 type 2 homolog</fullName>
    </recommendedName>
</protein>
<dbReference type="NCBIfam" id="TIGR00486">
    <property type="entry name" value="YbgI_SA1388"/>
    <property type="match status" value="1"/>
</dbReference>
<dbReference type="AlphaFoldDB" id="A0A1N7PRG6"/>
<organism evidence="6 7">
    <name type="scientific">Kroppenstedtia eburnea</name>
    <dbReference type="NCBI Taxonomy" id="714067"/>
    <lineage>
        <taxon>Bacteria</taxon>
        <taxon>Bacillati</taxon>
        <taxon>Bacillota</taxon>
        <taxon>Bacilli</taxon>
        <taxon>Bacillales</taxon>
        <taxon>Thermoactinomycetaceae</taxon>
        <taxon>Kroppenstedtia</taxon>
    </lineage>
</organism>
<dbReference type="InterPro" id="IPR015867">
    <property type="entry name" value="N-reg_PII/ATP_PRibTrfase_C"/>
</dbReference>
<dbReference type="FunFam" id="3.30.70.120:FF:000006">
    <property type="entry name" value="GTP cyclohydrolase 1 type 2 homolog"/>
    <property type="match status" value="1"/>
</dbReference>
<dbReference type="PANTHER" id="PTHR13799">
    <property type="entry name" value="NGG1 INTERACTING FACTOR 3"/>
    <property type="match status" value="1"/>
</dbReference>
<dbReference type="Proteomes" id="UP000186795">
    <property type="component" value="Unassembled WGS sequence"/>
</dbReference>
<feature type="binding site" evidence="5">
    <location>
        <position position="66"/>
    </location>
    <ligand>
        <name>a divalent metal cation</name>
        <dbReference type="ChEBI" id="CHEBI:60240"/>
        <label>1</label>
    </ligand>
</feature>
<sequence length="369" mass="41162">MAVRGKDLIRVMEEWAPVSLAVENDRIGLQVGDPEAHVDGVLLALDVTEEVVDEAIRMGANWIVAHHAVIFRPLKDLRTDKPAGRLYAKLLKHDLHVFIAHTNLDSARDGVNDVLCEKLGLEQTRVMIPTRTRQLQKLVVFIPETHHDQVLRAVCEAGAGWIGNYSHCTFNLEGTGTFLPEAGTNPFIGKQGELEQVREMRLETVITREIRDQVITAMMEAHPYEEPAYDLYPLDLPGEVDGLGRVGMLPRKMKLKELALKLKEAYRIPGLRMVGDGEREVSRVAVLGGSGGRYYPEAKALGADVYITGDLDHHTALDALADGLTLLDPGHHVEHLVLDRIGQKLKEDARLREVPVQVTRVDTNPFHYM</sequence>
<evidence type="ECO:0000256" key="5">
    <source>
        <dbReference type="PIRSR" id="PIRSR602678-1"/>
    </source>
</evidence>
<feature type="binding site" evidence="5">
    <location>
        <position position="331"/>
    </location>
    <ligand>
        <name>a divalent metal cation</name>
        <dbReference type="ChEBI" id="CHEBI:60240"/>
        <label>1</label>
    </ligand>
</feature>
<dbReference type="RefSeq" id="WP_009709381.1">
    <property type="nucleotide sequence ID" value="NZ_CP048103.1"/>
</dbReference>
<feature type="binding site" evidence="5">
    <location>
        <position position="334"/>
    </location>
    <ligand>
        <name>a divalent metal cation</name>
        <dbReference type="ChEBI" id="CHEBI:60240"/>
        <label>1</label>
    </ligand>
</feature>